<dbReference type="EMBL" id="CP120943">
    <property type="protein sequence ID" value="WFG00167.1"/>
    <property type="molecule type" value="Genomic_DNA"/>
</dbReference>
<sequence length="67" mass="7088">MFFKSVKAAWEAGKVKVGLPAVGHGESVTIEANGLVGFKAKFLSPAERQELAALSRKDAKESCVAPE</sequence>
<evidence type="ECO:0000313" key="2">
    <source>
        <dbReference type="Proteomes" id="UP001218423"/>
    </source>
</evidence>
<protein>
    <submittedName>
        <fullName evidence="1">Uncharacterized protein</fullName>
    </submittedName>
</protein>
<name>A0AAJ5ZD10_AERCA</name>
<gene>
    <name evidence="1" type="ORF">P5S46_21980</name>
</gene>
<dbReference type="Proteomes" id="UP001218423">
    <property type="component" value="Plasmid pAC1520"/>
</dbReference>
<dbReference type="RefSeq" id="WP_277857173.1">
    <property type="nucleotide sequence ID" value="NZ_CP120943.1"/>
</dbReference>
<reference evidence="1" key="1">
    <citation type="submission" date="2023-03" db="EMBL/GenBank/DDBJ databases">
        <title>Aeromonas caviae strain AC1520.</title>
        <authorList>
            <person name="Xie T."/>
            <person name="Zhang Q."/>
            <person name="Deng J."/>
            <person name="Li X."/>
        </authorList>
    </citation>
    <scope>NUCLEOTIDE SEQUENCE</scope>
    <source>
        <strain evidence="1">AC1520</strain>
        <plasmid evidence="1">pAC1520</plasmid>
    </source>
</reference>
<organism evidence="1 2">
    <name type="scientific">Aeromonas caviae</name>
    <name type="common">Aeromonas punctata</name>
    <dbReference type="NCBI Taxonomy" id="648"/>
    <lineage>
        <taxon>Bacteria</taxon>
        <taxon>Pseudomonadati</taxon>
        <taxon>Pseudomonadota</taxon>
        <taxon>Gammaproteobacteria</taxon>
        <taxon>Aeromonadales</taxon>
        <taxon>Aeromonadaceae</taxon>
        <taxon>Aeromonas</taxon>
    </lineage>
</organism>
<keyword evidence="1" id="KW-0614">Plasmid</keyword>
<proteinExistence type="predicted"/>
<accession>A0AAJ5ZD10</accession>
<geneLocation type="plasmid" evidence="1 2">
    <name>pAC1520</name>
</geneLocation>
<evidence type="ECO:0000313" key="1">
    <source>
        <dbReference type="EMBL" id="WFG00167.1"/>
    </source>
</evidence>
<dbReference type="AlphaFoldDB" id="A0AAJ5ZD10"/>